<evidence type="ECO:0000313" key="1">
    <source>
        <dbReference type="EMBL" id="VDD33297.1"/>
    </source>
</evidence>
<name>A0A3P6DPE0_BRAOL</name>
<proteinExistence type="predicted"/>
<dbReference type="GO" id="GO:0006952">
    <property type="term" value="P:defense response"/>
    <property type="evidence" value="ECO:0007669"/>
    <property type="project" value="InterPro"/>
</dbReference>
<dbReference type="GO" id="GO:0005769">
    <property type="term" value="C:early endosome"/>
    <property type="evidence" value="ECO:0007669"/>
    <property type="project" value="TreeGrafter"/>
</dbReference>
<reference evidence="1" key="1">
    <citation type="submission" date="2018-11" db="EMBL/GenBank/DDBJ databases">
        <authorList>
            <consortium name="Genoscope - CEA"/>
            <person name="William W."/>
        </authorList>
    </citation>
    <scope>NUCLEOTIDE SEQUENCE</scope>
</reference>
<dbReference type="GO" id="GO:0004842">
    <property type="term" value="F:ubiquitin-protein transferase activity"/>
    <property type="evidence" value="ECO:0007669"/>
    <property type="project" value="InterPro"/>
</dbReference>
<dbReference type="GO" id="GO:0009788">
    <property type="term" value="P:negative regulation of abscisic acid-activated signaling pathway"/>
    <property type="evidence" value="ECO:0007669"/>
    <property type="project" value="TreeGrafter"/>
</dbReference>
<accession>A0A3P6DPE0</accession>
<dbReference type="AlphaFoldDB" id="A0A3P6DPE0"/>
<protein>
    <submittedName>
        <fullName evidence="1">Uncharacterized protein</fullName>
    </submittedName>
</protein>
<dbReference type="GO" id="GO:0045324">
    <property type="term" value="P:late endosome to vacuole transport"/>
    <property type="evidence" value="ECO:0007669"/>
    <property type="project" value="TreeGrafter"/>
</dbReference>
<sequence length="175" mass="19771">MHMFRSKREGQLRDSVCTALYVDNDGILRVGFPGASRGLKADPSELERVEELKVDDWVRYDWFSVGKDSIATNFIGSHSVLENMVSVSVLSCEVTNGDTTSFSSLYSRAGFGIKDAISFAGELKFLLNVSKAVGKFDIEEASKISRIHGKFRDEIRSVHSDDEHGKLKRERRKWY</sequence>
<dbReference type="GO" id="GO:0009738">
    <property type="term" value="P:abscisic acid-activated signaling pathway"/>
    <property type="evidence" value="ECO:0007669"/>
    <property type="project" value="InterPro"/>
</dbReference>
<organism evidence="1">
    <name type="scientific">Brassica oleracea</name>
    <name type="common">Wild cabbage</name>
    <dbReference type="NCBI Taxonomy" id="3712"/>
    <lineage>
        <taxon>Eukaryota</taxon>
        <taxon>Viridiplantae</taxon>
        <taxon>Streptophyta</taxon>
        <taxon>Embryophyta</taxon>
        <taxon>Tracheophyta</taxon>
        <taxon>Spermatophyta</taxon>
        <taxon>Magnoliopsida</taxon>
        <taxon>eudicotyledons</taxon>
        <taxon>Gunneridae</taxon>
        <taxon>Pentapetalae</taxon>
        <taxon>rosids</taxon>
        <taxon>malvids</taxon>
        <taxon>Brassicales</taxon>
        <taxon>Brassicaceae</taxon>
        <taxon>Brassiceae</taxon>
        <taxon>Brassica</taxon>
    </lineage>
</organism>
<dbReference type="InterPro" id="IPR044584">
    <property type="entry name" value="KEG"/>
</dbReference>
<dbReference type="PANTHER" id="PTHR46960">
    <property type="entry name" value="E3 UBIQUITIN-PROTEIN LIGASE KEG"/>
    <property type="match status" value="1"/>
</dbReference>
<dbReference type="EMBL" id="LR031875">
    <property type="protein sequence ID" value="VDD33297.1"/>
    <property type="molecule type" value="Genomic_DNA"/>
</dbReference>
<dbReference type="PANTHER" id="PTHR46960:SF1">
    <property type="entry name" value="E3 UBIQUITIN-PROTEIN LIGASE KEG"/>
    <property type="match status" value="1"/>
</dbReference>
<gene>
    <name evidence="1" type="ORF">BOLC9T58620H</name>
</gene>
<dbReference type="GO" id="GO:0016567">
    <property type="term" value="P:protein ubiquitination"/>
    <property type="evidence" value="ECO:0007669"/>
    <property type="project" value="InterPro"/>
</dbReference>
<dbReference type="GO" id="GO:0005802">
    <property type="term" value="C:trans-Golgi network"/>
    <property type="evidence" value="ECO:0007669"/>
    <property type="project" value="TreeGrafter"/>
</dbReference>